<reference evidence="5 6" key="1">
    <citation type="journal article" date="2013" name="Genome Announc.">
        <title>Draft Genome Sequence of Cesiribacter andamanensis Strain AMV16T, Isolated from a Soil Sample from a Mud Volcano in the Andaman Islands, India.</title>
        <authorList>
            <person name="Shivaji S."/>
            <person name="Ara S."/>
            <person name="Begum Z."/>
            <person name="Srinivas T.N."/>
            <person name="Singh A."/>
            <person name="Kumar Pinnaka A."/>
        </authorList>
    </citation>
    <scope>NUCLEOTIDE SEQUENCE [LARGE SCALE GENOMIC DNA]</scope>
    <source>
        <strain evidence="5 6">AMV16</strain>
    </source>
</reference>
<dbReference type="PRINTS" id="PR00080">
    <property type="entry name" value="SDRFAMILY"/>
</dbReference>
<evidence type="ECO:0000313" key="5">
    <source>
        <dbReference type="EMBL" id="EMR02644.1"/>
    </source>
</evidence>
<evidence type="ECO:0000256" key="1">
    <source>
        <dbReference type="ARBA" id="ARBA00006484"/>
    </source>
</evidence>
<proteinExistence type="inferred from homology"/>
<dbReference type="RefSeq" id="WP_009195636.1">
    <property type="nucleotide sequence ID" value="NZ_AODQ01000051.1"/>
</dbReference>
<dbReference type="STRING" id="1279009.ADICEAN_02243"/>
<dbReference type="eggNOG" id="COG4221">
    <property type="taxonomic scope" value="Bacteria"/>
</dbReference>
<dbReference type="SUPFAM" id="SSF51735">
    <property type="entry name" value="NAD(P)-binding Rossmann-fold domains"/>
    <property type="match status" value="1"/>
</dbReference>
<dbReference type="FunFam" id="3.40.50.720:FF:000047">
    <property type="entry name" value="NADP-dependent L-serine/L-allo-threonine dehydrogenase"/>
    <property type="match status" value="1"/>
</dbReference>
<dbReference type="Pfam" id="PF00106">
    <property type="entry name" value="adh_short"/>
    <property type="match status" value="1"/>
</dbReference>
<evidence type="ECO:0000259" key="4">
    <source>
        <dbReference type="SMART" id="SM00822"/>
    </source>
</evidence>
<evidence type="ECO:0000256" key="3">
    <source>
        <dbReference type="RuleBase" id="RU000363"/>
    </source>
</evidence>
<name>M7NVZ9_9BACT</name>
<dbReference type="InterPro" id="IPR057326">
    <property type="entry name" value="KR_dom"/>
</dbReference>
<dbReference type="EC" id="1.-.-.-" evidence="5"/>
<keyword evidence="6" id="KW-1185">Reference proteome</keyword>
<feature type="domain" description="Ketoreductase" evidence="4">
    <location>
        <begin position="7"/>
        <end position="211"/>
    </location>
</feature>
<keyword evidence="2 5" id="KW-0560">Oxidoreductase</keyword>
<accession>M7NVZ9</accession>
<dbReference type="PANTHER" id="PTHR43115">
    <property type="entry name" value="DEHYDROGENASE/REDUCTASE SDR FAMILY MEMBER 11"/>
    <property type="match status" value="1"/>
</dbReference>
<dbReference type="Gene3D" id="3.40.50.720">
    <property type="entry name" value="NAD(P)-binding Rossmann-like Domain"/>
    <property type="match status" value="1"/>
</dbReference>
<dbReference type="AlphaFoldDB" id="M7NVZ9"/>
<organism evidence="5 6">
    <name type="scientific">Cesiribacter andamanensis AMV16</name>
    <dbReference type="NCBI Taxonomy" id="1279009"/>
    <lineage>
        <taxon>Bacteria</taxon>
        <taxon>Pseudomonadati</taxon>
        <taxon>Bacteroidota</taxon>
        <taxon>Cytophagia</taxon>
        <taxon>Cytophagales</taxon>
        <taxon>Cesiribacteraceae</taxon>
        <taxon>Cesiribacter</taxon>
    </lineage>
</organism>
<evidence type="ECO:0000256" key="2">
    <source>
        <dbReference type="ARBA" id="ARBA00023002"/>
    </source>
</evidence>
<dbReference type="GO" id="GO:0016616">
    <property type="term" value="F:oxidoreductase activity, acting on the CH-OH group of donors, NAD or NADP as acceptor"/>
    <property type="evidence" value="ECO:0007669"/>
    <property type="project" value="UniProtKB-ARBA"/>
</dbReference>
<dbReference type="EMBL" id="AODQ01000051">
    <property type="protein sequence ID" value="EMR02644.1"/>
    <property type="molecule type" value="Genomic_DNA"/>
</dbReference>
<sequence>MTNPDKQVALITGASSGIGRAIAKALAKEGAKVVLASRNKEELEQLKAEIEKEGGNALVIPTDVTKPKEAEALVAKTLEQWQRLDIVVNSAGLMPLSYLKNRHLDEWLQMIDVNVKGTLITTYAALPPFKKQKRGHFINLASIDGRELYAGGAVYGASKAAVIAFSRTLRMELSPEFNIRITCLEPGTVDTPLREGITDQEFLDDQDWDEDEAKLQPDDIARAVLYAVQQPQSVNVNEIVIKPTGKA</sequence>
<comment type="similarity">
    <text evidence="1 3">Belongs to the short-chain dehydrogenases/reductases (SDR) family.</text>
</comment>
<evidence type="ECO:0000313" key="6">
    <source>
        <dbReference type="Proteomes" id="UP000011910"/>
    </source>
</evidence>
<dbReference type="Proteomes" id="UP000011910">
    <property type="component" value="Unassembled WGS sequence"/>
</dbReference>
<dbReference type="PANTHER" id="PTHR43115:SF4">
    <property type="entry name" value="DEHYDROGENASE_REDUCTASE SDR FAMILY MEMBER 11"/>
    <property type="match status" value="1"/>
</dbReference>
<dbReference type="InterPro" id="IPR020904">
    <property type="entry name" value="Sc_DH/Rdtase_CS"/>
</dbReference>
<protein>
    <submittedName>
        <fullName evidence="5">Putative oxidoreductase</fullName>
        <ecNumber evidence="5">1.-.-.-</ecNumber>
    </submittedName>
</protein>
<dbReference type="PRINTS" id="PR00081">
    <property type="entry name" value="GDHRDH"/>
</dbReference>
<dbReference type="SMART" id="SM00822">
    <property type="entry name" value="PKS_KR"/>
    <property type="match status" value="1"/>
</dbReference>
<dbReference type="InterPro" id="IPR002347">
    <property type="entry name" value="SDR_fam"/>
</dbReference>
<dbReference type="OrthoDB" id="9810734at2"/>
<dbReference type="PROSITE" id="PS00061">
    <property type="entry name" value="ADH_SHORT"/>
    <property type="match status" value="1"/>
</dbReference>
<comment type="caution">
    <text evidence="5">The sequence shown here is derived from an EMBL/GenBank/DDBJ whole genome shotgun (WGS) entry which is preliminary data.</text>
</comment>
<dbReference type="InterPro" id="IPR036291">
    <property type="entry name" value="NAD(P)-bd_dom_sf"/>
</dbReference>
<gene>
    <name evidence="5" type="ORF">ADICEAN_02243</name>
</gene>